<feature type="compositionally biased region" description="Polar residues" evidence="1">
    <location>
        <begin position="269"/>
        <end position="284"/>
    </location>
</feature>
<evidence type="ECO:0000313" key="2">
    <source>
        <dbReference type="EMBL" id="CAB4252556.1"/>
    </source>
</evidence>
<feature type="compositionally biased region" description="Polar residues" evidence="1">
    <location>
        <begin position="359"/>
        <end position="370"/>
    </location>
</feature>
<feature type="compositionally biased region" description="Basic residues" evidence="1">
    <location>
        <begin position="250"/>
        <end position="259"/>
    </location>
</feature>
<dbReference type="GeneID" id="64855685"/>
<keyword evidence="3" id="KW-1185">Reference proteome</keyword>
<feature type="region of interest" description="Disordered" evidence="1">
    <location>
        <begin position="528"/>
        <end position="550"/>
    </location>
</feature>
<dbReference type="EMBL" id="CAEFZW010000001">
    <property type="protein sequence ID" value="CAB4252556.1"/>
    <property type="molecule type" value="Genomic_DNA"/>
</dbReference>
<dbReference type="AlphaFoldDB" id="A0A8H2VC54"/>
<sequence>METDLAILHLSPSHEDKRPISSTNNPHMIRIRRKSSNISRTNSNTTMYPVVPPSPTISEHSLIFERSVEDLTTLPSSTNTLGSMTNLNMLTKQRSNSNAFLQRQLTGGSVNSMASNSMTPMMLPVSATPTNSLSAHSTNHHHHHRRRTIENLVAPALDASCSLIADHTTQMDNVNVIHSRNSSIVGLNMALGLSRSSSISGRLDKRQIFNGTQSDDNNESECDSTSGGSSRDNSEDEDDENGVNIDKLIRSRRISRSRRTSGTNISSTQTSPMVTSPRFSNTATDSSGKVLKFYSYVDMVSDEHINPAISNRRPSFLTGSVSSPLLTPSELLNSSASNHSLSPPQIGTNFLKSPVMTATTNKRDQGTSYISPKLSSRRLSGNSNNNTMPRSPTYVPNGMSTLSSPQNYYHRSHGKTRKSKGQNKDNSKSNDNNNEIKFQIESSDEFSSDDDTAMFDLDQSNGKQNNNNISLKNGNSIFNIQNSKQGTATTSPSSSITAPPSVLKTSMFQTGNNHSNPDIYLKTKSRTYSNASYHPPPLTSRTGSTSSTSFRKLSIPTANNATAQGPGTSPILPSPYSLQMENLGAVLRQKVSDSNATSRPSTPISKHD</sequence>
<reference evidence="2 3" key="1">
    <citation type="submission" date="2020-05" db="EMBL/GenBank/DDBJ databases">
        <authorList>
            <person name="Casaregola S."/>
            <person name="Devillers H."/>
            <person name="Grondin C."/>
        </authorList>
    </citation>
    <scope>NUCLEOTIDE SEQUENCE [LARGE SCALE GENOMIC DNA]</scope>
    <source>
        <strain evidence="2 3">CLIB 1767</strain>
    </source>
</reference>
<feature type="compositionally biased region" description="Acidic residues" evidence="1">
    <location>
        <begin position="442"/>
        <end position="453"/>
    </location>
</feature>
<evidence type="ECO:0000256" key="1">
    <source>
        <dbReference type="SAM" id="MobiDB-lite"/>
    </source>
</evidence>
<feature type="region of interest" description="Disordered" evidence="1">
    <location>
        <begin position="208"/>
        <end position="284"/>
    </location>
</feature>
<name>A0A8H2VC54_9SACH</name>
<feature type="compositionally biased region" description="Basic residues" evidence="1">
    <location>
        <begin position="410"/>
        <end position="421"/>
    </location>
</feature>
<comment type="caution">
    <text evidence="2">The sequence shown here is derived from an EMBL/GenBank/DDBJ whole genome shotgun (WGS) entry which is preliminary data.</text>
</comment>
<evidence type="ECO:0000313" key="3">
    <source>
        <dbReference type="Proteomes" id="UP000644660"/>
    </source>
</evidence>
<accession>A0A8H2VC54</accession>
<feature type="compositionally biased region" description="Low complexity" evidence="1">
    <location>
        <begin position="539"/>
        <end position="549"/>
    </location>
</feature>
<feature type="compositionally biased region" description="Low complexity" evidence="1">
    <location>
        <begin position="459"/>
        <end position="474"/>
    </location>
</feature>
<proteinExistence type="predicted"/>
<protein>
    <submittedName>
        <fullName evidence="2">Uncharacterized protein</fullName>
    </submittedName>
</protein>
<feature type="compositionally biased region" description="Polar residues" evidence="1">
    <location>
        <begin position="592"/>
        <end position="608"/>
    </location>
</feature>
<feature type="compositionally biased region" description="Polar residues" evidence="1">
    <location>
        <begin position="398"/>
        <end position="409"/>
    </location>
</feature>
<dbReference type="Proteomes" id="UP000644660">
    <property type="component" value="Unassembled WGS sequence"/>
</dbReference>
<organism evidence="2 3">
    <name type="scientific">Maudiozyma barnettii</name>
    <dbReference type="NCBI Taxonomy" id="61262"/>
    <lineage>
        <taxon>Eukaryota</taxon>
        <taxon>Fungi</taxon>
        <taxon>Dikarya</taxon>
        <taxon>Ascomycota</taxon>
        <taxon>Saccharomycotina</taxon>
        <taxon>Saccharomycetes</taxon>
        <taxon>Saccharomycetales</taxon>
        <taxon>Saccharomycetaceae</taxon>
        <taxon>Maudiozyma</taxon>
    </lineage>
</organism>
<dbReference type="RefSeq" id="XP_041404594.1">
    <property type="nucleotide sequence ID" value="XM_041548660.1"/>
</dbReference>
<gene>
    <name evidence="2" type="ORF">KABA2_01S16368</name>
</gene>
<feature type="region of interest" description="Disordered" evidence="1">
    <location>
        <begin position="359"/>
        <end position="474"/>
    </location>
</feature>
<feature type="compositionally biased region" description="Low complexity" evidence="1">
    <location>
        <begin position="377"/>
        <end position="386"/>
    </location>
</feature>
<feature type="region of interest" description="Disordered" evidence="1">
    <location>
        <begin position="589"/>
        <end position="608"/>
    </location>
</feature>
<feature type="region of interest" description="Disordered" evidence="1">
    <location>
        <begin position="1"/>
        <end position="25"/>
    </location>
</feature>